<name>A0A9W7DNP9_9STRA</name>
<feature type="repeat" description="WD" evidence="17">
    <location>
        <begin position="452"/>
        <end position="477"/>
    </location>
</feature>
<dbReference type="Proteomes" id="UP001165082">
    <property type="component" value="Unassembled WGS sequence"/>
</dbReference>
<dbReference type="InterPro" id="IPR001680">
    <property type="entry name" value="WD40_rpt"/>
</dbReference>
<evidence type="ECO:0000256" key="6">
    <source>
        <dbReference type="ARBA" id="ARBA00022692"/>
    </source>
</evidence>
<evidence type="ECO:0000256" key="19">
    <source>
        <dbReference type="SAM" id="MobiDB-lite"/>
    </source>
</evidence>
<dbReference type="Pfam" id="PF13920">
    <property type="entry name" value="zf-C3HC4_3"/>
    <property type="match status" value="1"/>
</dbReference>
<keyword evidence="12" id="KW-0862">Zinc</keyword>
<feature type="region of interest" description="Disordered" evidence="19">
    <location>
        <begin position="1035"/>
        <end position="1101"/>
    </location>
</feature>
<dbReference type="PANTHER" id="PTHR47989">
    <property type="entry name" value="OS01G0750732 PROTEIN"/>
    <property type="match status" value="1"/>
</dbReference>
<keyword evidence="9 18" id="KW-0547">Nucleotide-binding</keyword>
<dbReference type="PROSITE" id="PS00108">
    <property type="entry name" value="PROTEIN_KINASE_ST"/>
    <property type="match status" value="1"/>
</dbReference>
<feature type="transmembrane region" description="Helical" evidence="20">
    <location>
        <begin position="860"/>
        <end position="882"/>
    </location>
</feature>
<evidence type="ECO:0000256" key="18">
    <source>
        <dbReference type="PROSITE-ProRule" id="PRU10141"/>
    </source>
</evidence>
<dbReference type="GO" id="GO:0008270">
    <property type="term" value="F:zinc ion binding"/>
    <property type="evidence" value="ECO:0007669"/>
    <property type="project" value="UniProtKB-KW"/>
</dbReference>
<feature type="compositionally biased region" description="Acidic residues" evidence="19">
    <location>
        <begin position="586"/>
        <end position="598"/>
    </location>
</feature>
<dbReference type="GO" id="GO:0004672">
    <property type="term" value="F:protein kinase activity"/>
    <property type="evidence" value="ECO:0007669"/>
    <property type="project" value="InterPro"/>
</dbReference>
<evidence type="ECO:0000256" key="9">
    <source>
        <dbReference type="ARBA" id="ARBA00022741"/>
    </source>
</evidence>
<dbReference type="EMBL" id="BRXZ01004445">
    <property type="protein sequence ID" value="GMH49007.1"/>
    <property type="molecule type" value="Genomic_DNA"/>
</dbReference>
<dbReference type="PRINTS" id="PR00320">
    <property type="entry name" value="GPROTEINBRPT"/>
</dbReference>
<dbReference type="PANTHER" id="PTHR47989:SF22">
    <property type="entry name" value="SERINE_THREONINE-PROTEIN KINASE-LIKE PROTEIN CCR1"/>
    <property type="match status" value="1"/>
</dbReference>
<feature type="repeat" description="WD" evidence="17">
    <location>
        <begin position="394"/>
        <end position="433"/>
    </location>
</feature>
<dbReference type="AlphaFoldDB" id="A0A9W7DNP9"/>
<evidence type="ECO:0000256" key="17">
    <source>
        <dbReference type="PROSITE-ProRule" id="PRU00221"/>
    </source>
</evidence>
<evidence type="ECO:0000256" key="1">
    <source>
        <dbReference type="ARBA" id="ARBA00004477"/>
    </source>
</evidence>
<evidence type="ECO:0000256" key="11">
    <source>
        <dbReference type="ARBA" id="ARBA00022824"/>
    </source>
</evidence>
<feature type="compositionally biased region" description="Low complexity" evidence="19">
    <location>
        <begin position="599"/>
        <end position="608"/>
    </location>
</feature>
<evidence type="ECO:0000256" key="14">
    <source>
        <dbReference type="ARBA" id="ARBA00022989"/>
    </source>
</evidence>
<keyword evidence="6 20" id="KW-0812">Transmembrane</keyword>
<dbReference type="InterPro" id="IPR057992">
    <property type="entry name" value="TPR_SYVN1_N"/>
</dbReference>
<keyword evidence="8" id="KW-0677">Repeat</keyword>
<keyword evidence="7" id="KW-0479">Metal-binding</keyword>
<dbReference type="InterPro" id="IPR020472">
    <property type="entry name" value="WD40_PAC1"/>
</dbReference>
<feature type="compositionally biased region" description="Basic and acidic residues" evidence="19">
    <location>
        <begin position="571"/>
        <end position="585"/>
    </location>
</feature>
<dbReference type="PROSITE" id="PS50294">
    <property type="entry name" value="WD_REPEATS_REGION"/>
    <property type="match status" value="2"/>
</dbReference>
<organism evidence="23 24">
    <name type="scientific">Triparma retinervis</name>
    <dbReference type="NCBI Taxonomy" id="2557542"/>
    <lineage>
        <taxon>Eukaryota</taxon>
        <taxon>Sar</taxon>
        <taxon>Stramenopiles</taxon>
        <taxon>Ochrophyta</taxon>
        <taxon>Bolidophyceae</taxon>
        <taxon>Parmales</taxon>
        <taxon>Triparmaceae</taxon>
        <taxon>Triparma</taxon>
    </lineage>
</organism>
<dbReference type="PROSITE" id="PS50011">
    <property type="entry name" value="PROTEIN_KINASE_DOM"/>
    <property type="match status" value="1"/>
</dbReference>
<dbReference type="Gene3D" id="3.30.40.10">
    <property type="entry name" value="Zinc/RING finger domain, C3HC4 (zinc finger)"/>
    <property type="match status" value="2"/>
</dbReference>
<evidence type="ECO:0000256" key="8">
    <source>
        <dbReference type="ARBA" id="ARBA00022737"/>
    </source>
</evidence>
<feature type="domain" description="Protein kinase" evidence="21">
    <location>
        <begin position="24"/>
        <end position="301"/>
    </location>
</feature>
<dbReference type="CDD" id="cd16479">
    <property type="entry name" value="RING-H2_synoviolin"/>
    <property type="match status" value="1"/>
</dbReference>
<dbReference type="InterPro" id="IPR011009">
    <property type="entry name" value="Kinase-like_dom_sf"/>
</dbReference>
<dbReference type="InterPro" id="IPR036322">
    <property type="entry name" value="WD40_repeat_dom_sf"/>
</dbReference>
<keyword evidence="4 17" id="KW-0853">WD repeat</keyword>
<evidence type="ECO:0000256" key="2">
    <source>
        <dbReference type="ARBA" id="ARBA00004906"/>
    </source>
</evidence>
<feature type="compositionally biased region" description="Low complexity" evidence="19">
    <location>
        <begin position="1090"/>
        <end position="1101"/>
    </location>
</feature>
<evidence type="ECO:0000256" key="5">
    <source>
        <dbReference type="ARBA" id="ARBA00022679"/>
    </source>
</evidence>
<reference evidence="23" key="1">
    <citation type="submission" date="2022-07" db="EMBL/GenBank/DDBJ databases">
        <title>Genome analysis of Parmales, a sister group of diatoms, reveals the evolutionary specialization of diatoms from phago-mixotrophs to photoautotrophs.</title>
        <authorList>
            <person name="Ban H."/>
            <person name="Sato S."/>
            <person name="Yoshikawa S."/>
            <person name="Kazumasa Y."/>
            <person name="Nakamura Y."/>
            <person name="Ichinomiya M."/>
            <person name="Saitoh K."/>
            <person name="Sato N."/>
            <person name="Blanc-Mathieu R."/>
            <person name="Endo H."/>
            <person name="Kuwata A."/>
            <person name="Ogata H."/>
        </authorList>
    </citation>
    <scope>NUCLEOTIDE SEQUENCE</scope>
</reference>
<evidence type="ECO:0000256" key="15">
    <source>
        <dbReference type="ARBA" id="ARBA00023136"/>
    </source>
</evidence>
<evidence type="ECO:0000259" key="21">
    <source>
        <dbReference type="PROSITE" id="PS50011"/>
    </source>
</evidence>
<dbReference type="SMART" id="SM00220">
    <property type="entry name" value="S_TKc"/>
    <property type="match status" value="1"/>
</dbReference>
<dbReference type="OrthoDB" id="7759664at2759"/>
<sequence length="1184" mass="128079">MSALAADGSAQYSYASLSSMTNSFSVQNKIGRGGSGDVYLGRIGSSQVAIKVIRTIQGVQVDDTEFRRELSVLSMCRHENIVPLLGSSAESGNPLCLVYRYMPGGSLADRLLPSSSSPPLLAPARIDIAVGIALGLHYLHQPDSERNKPSIFHRDVKSANILLDADGYAKVADAGIAREADSSVTMTGGMGTSGYIDPYYFDSGEFTTASDVFSFGVVLLELLTGLQAFDSSQRALDRKLFKRARRTVVPADVRAGFDQARETLLRDLAMECTAEDIEGRPGLEDCIARLLGDVREAEPDVVPPPAPAPAIAPRVRECVVCMDAPPRTRFSPCMHSACCQGCAGELMRRASWSSTAAGTYGSSVAIAGDVVVSGSGDKTVKVWQISTGSCIKTLTGHTDHVVSVAIAGDVVVSGSLDGTAKVWQISTGSCIKTLTTQAQVDQEFVLGVAIAGDVVVSGSSDKTAKVWQISTGSCIKTLTGHKDYVRAVAIAGDVVVSGSDDLTVKVWQISTGSCIKTLTGHSHFVMSVAIADDLIVSDNTIDEIDDHTTTISESLITNDQIETTQNEDQNEDQHEDQHVNRHDNDNENSDDNDIDTDNNTDNAANYTDNAANYTDNAANYTDNAANYNSESDHYTQHNIEDNIEDNIEENIEDNIEVAPPLNQNDNNRLNHQGNMADNEDGNANNFPPHLPPHLRAPTLHDNDFSFYPSMVRLGQSKLTAMLAANAAGSLGLGVYKLSELSFMSRRLTSSERSELSGNMKYTLTETCLALNIFRSEINLPLFFRFVVLVTGKGITGMLAGRTRVVQGWEEERTMGLEEGGRKQEKHSGIFFLGILLLLFFNCSIVSSLDSILTSGPSAHILFVFEYAILCLSTTASLARYGLFLYGLRVERNGQPWHGRQDAEFVVDAIQDSVRFAFYVGFAGVVMQFYGVPLNVVRELWVSYVRLKEKVELWVRYRGITGNLNNRFPDATREELDADACVICREHMEEGKKLDCGHCFHFWCLRQWLLHRQTCPTCRRDIRVGLVRNEAGALALQGGGEGGGGEPGDEGGVGEALGLDREGQEGGPADGDDAPNENLHTPLPNVHSLKPSASPRTPSASPYPCLVRVIGPTPSPLKASPNVPATQGTTSGRLQTGVTVLAIERVGADLRTPNGWIEEDRVEYLPVGKIKLSPGIGELLGILTE</sequence>
<evidence type="ECO:0000256" key="3">
    <source>
        <dbReference type="ARBA" id="ARBA00010089"/>
    </source>
</evidence>
<dbReference type="InterPro" id="IPR001841">
    <property type="entry name" value="Znf_RING"/>
</dbReference>
<evidence type="ECO:0000313" key="23">
    <source>
        <dbReference type="EMBL" id="GMH49007.1"/>
    </source>
</evidence>
<dbReference type="InterPro" id="IPR058051">
    <property type="entry name" value="Znf_RING_synoviolin"/>
</dbReference>
<dbReference type="SUPFAM" id="SSF57850">
    <property type="entry name" value="RING/U-box"/>
    <property type="match status" value="1"/>
</dbReference>
<dbReference type="Gene3D" id="2.130.10.10">
    <property type="entry name" value="YVTN repeat-like/Quinoprotein amine dehydrogenase"/>
    <property type="match status" value="1"/>
</dbReference>
<dbReference type="CDD" id="cd00200">
    <property type="entry name" value="WD40"/>
    <property type="match status" value="1"/>
</dbReference>
<comment type="pathway">
    <text evidence="2">Protein modification; protein ubiquitination.</text>
</comment>
<proteinExistence type="inferred from homology"/>
<feature type="compositionally biased region" description="Gly residues" evidence="19">
    <location>
        <begin position="1036"/>
        <end position="1054"/>
    </location>
</feature>
<dbReference type="GO" id="GO:0005524">
    <property type="term" value="F:ATP binding"/>
    <property type="evidence" value="ECO:0007669"/>
    <property type="project" value="UniProtKB-UniRule"/>
</dbReference>
<evidence type="ECO:0000259" key="22">
    <source>
        <dbReference type="PROSITE" id="PS50089"/>
    </source>
</evidence>
<keyword evidence="24" id="KW-1185">Reference proteome</keyword>
<dbReference type="SMART" id="SM00320">
    <property type="entry name" value="WD40"/>
    <property type="match status" value="5"/>
</dbReference>
<dbReference type="SUPFAM" id="SSF56112">
    <property type="entry name" value="Protein kinase-like (PK-like)"/>
    <property type="match status" value="1"/>
</dbReference>
<evidence type="ECO:0000256" key="4">
    <source>
        <dbReference type="ARBA" id="ARBA00022574"/>
    </source>
</evidence>
<comment type="subcellular location">
    <subcellularLocation>
        <location evidence="1">Endoplasmic reticulum membrane</location>
        <topology evidence="1">Multi-pass membrane protein</topology>
    </subcellularLocation>
</comment>
<feature type="domain" description="RING-type" evidence="22">
    <location>
        <begin position="980"/>
        <end position="1018"/>
    </location>
</feature>
<feature type="repeat" description="WD" evidence="17">
    <location>
        <begin position="368"/>
        <end position="393"/>
    </location>
</feature>
<accession>A0A9W7DNP9</accession>
<keyword evidence="10 16" id="KW-0863">Zinc-finger</keyword>
<keyword evidence="11" id="KW-0256">Endoplasmic reticulum</keyword>
<evidence type="ECO:0000256" key="16">
    <source>
        <dbReference type="PROSITE-ProRule" id="PRU00175"/>
    </source>
</evidence>
<dbReference type="SUPFAM" id="SSF50978">
    <property type="entry name" value="WD40 repeat-like"/>
    <property type="match status" value="1"/>
</dbReference>
<comment type="caution">
    <text evidence="23">The sequence shown here is derived from an EMBL/GenBank/DDBJ whole genome shotgun (WGS) entry which is preliminary data.</text>
</comment>
<dbReference type="Pfam" id="PF13639">
    <property type="entry name" value="zf-RING_2"/>
    <property type="match status" value="1"/>
</dbReference>
<keyword evidence="15 20" id="KW-0472">Membrane</keyword>
<dbReference type="InterPro" id="IPR015943">
    <property type="entry name" value="WD40/YVTN_repeat-like_dom_sf"/>
</dbReference>
<dbReference type="Gene3D" id="1.10.510.10">
    <property type="entry name" value="Transferase(Phosphotransferase) domain 1"/>
    <property type="match status" value="1"/>
</dbReference>
<evidence type="ECO:0000256" key="20">
    <source>
        <dbReference type="SAM" id="Phobius"/>
    </source>
</evidence>
<dbReference type="SMART" id="SM00184">
    <property type="entry name" value="RING"/>
    <property type="match status" value="2"/>
</dbReference>
<evidence type="ECO:0000256" key="12">
    <source>
        <dbReference type="ARBA" id="ARBA00022833"/>
    </source>
</evidence>
<dbReference type="InterPro" id="IPR013083">
    <property type="entry name" value="Znf_RING/FYVE/PHD"/>
</dbReference>
<dbReference type="PROSITE" id="PS00107">
    <property type="entry name" value="PROTEIN_KINASE_ATP"/>
    <property type="match status" value="1"/>
</dbReference>
<dbReference type="Pfam" id="PF25563">
    <property type="entry name" value="TPR_SYVN1_N"/>
    <property type="match status" value="1"/>
</dbReference>
<dbReference type="PROSITE" id="PS50089">
    <property type="entry name" value="ZF_RING_2"/>
    <property type="match status" value="1"/>
</dbReference>
<feature type="region of interest" description="Disordered" evidence="19">
    <location>
        <begin position="564"/>
        <end position="608"/>
    </location>
</feature>
<dbReference type="PROSITE" id="PS50082">
    <property type="entry name" value="WD_REPEATS_2"/>
    <property type="match status" value="4"/>
</dbReference>
<dbReference type="InterPro" id="IPR017441">
    <property type="entry name" value="Protein_kinase_ATP_BS"/>
</dbReference>
<feature type="repeat" description="WD" evidence="17">
    <location>
        <begin position="478"/>
        <end position="517"/>
    </location>
</feature>
<dbReference type="Pfam" id="PF00400">
    <property type="entry name" value="WD40"/>
    <property type="match status" value="4"/>
</dbReference>
<protein>
    <submittedName>
        <fullName evidence="23">Uncharacterized protein</fullName>
    </submittedName>
</protein>
<dbReference type="InterPro" id="IPR000719">
    <property type="entry name" value="Prot_kinase_dom"/>
</dbReference>
<dbReference type="InterPro" id="IPR008271">
    <property type="entry name" value="Ser/Thr_kinase_AS"/>
</dbReference>
<keyword evidence="13 18" id="KW-0067">ATP-binding</keyword>
<evidence type="ECO:0000256" key="13">
    <source>
        <dbReference type="ARBA" id="ARBA00022840"/>
    </source>
</evidence>
<gene>
    <name evidence="23" type="ORF">TrRE_jg12294</name>
</gene>
<feature type="transmembrane region" description="Helical" evidence="20">
    <location>
        <begin position="829"/>
        <end position="848"/>
    </location>
</feature>
<evidence type="ECO:0000313" key="24">
    <source>
        <dbReference type="Proteomes" id="UP001165082"/>
    </source>
</evidence>
<comment type="similarity">
    <text evidence="3">Belongs to the HRD1 family.</text>
</comment>
<keyword evidence="14 20" id="KW-1133">Transmembrane helix</keyword>
<keyword evidence="5" id="KW-0808">Transferase</keyword>
<feature type="binding site" evidence="18">
    <location>
        <position position="51"/>
    </location>
    <ligand>
        <name>ATP</name>
        <dbReference type="ChEBI" id="CHEBI:30616"/>
    </ligand>
</feature>
<evidence type="ECO:0000256" key="7">
    <source>
        <dbReference type="ARBA" id="ARBA00022723"/>
    </source>
</evidence>
<evidence type="ECO:0000256" key="10">
    <source>
        <dbReference type="ARBA" id="ARBA00022771"/>
    </source>
</evidence>
<dbReference type="Pfam" id="PF00069">
    <property type="entry name" value="Pkinase"/>
    <property type="match status" value="1"/>
</dbReference>